<evidence type="ECO:0000313" key="3">
    <source>
        <dbReference type="EMBL" id="MBO8429765.1"/>
    </source>
</evidence>
<evidence type="ECO:0000256" key="1">
    <source>
        <dbReference type="ARBA" id="ARBA00023125"/>
    </source>
</evidence>
<evidence type="ECO:0000259" key="2">
    <source>
        <dbReference type="PROSITE" id="PS50943"/>
    </source>
</evidence>
<dbReference type="PANTHER" id="PTHR46558:SF3">
    <property type="entry name" value="TRANSCRIPTIONAL REGULATOR"/>
    <property type="match status" value="1"/>
</dbReference>
<evidence type="ECO:0000313" key="4">
    <source>
        <dbReference type="Proteomes" id="UP000823632"/>
    </source>
</evidence>
<dbReference type="GO" id="GO:0003677">
    <property type="term" value="F:DNA binding"/>
    <property type="evidence" value="ECO:0007669"/>
    <property type="project" value="UniProtKB-KW"/>
</dbReference>
<dbReference type="AlphaFoldDB" id="A0A9D9DNC7"/>
<dbReference type="InterPro" id="IPR001387">
    <property type="entry name" value="Cro/C1-type_HTH"/>
</dbReference>
<dbReference type="EMBL" id="JADIND010000002">
    <property type="protein sequence ID" value="MBO8429765.1"/>
    <property type="molecule type" value="Genomic_DNA"/>
</dbReference>
<dbReference type="Gene3D" id="1.10.260.40">
    <property type="entry name" value="lambda repressor-like DNA-binding domains"/>
    <property type="match status" value="1"/>
</dbReference>
<sequence length="117" mass="13717">MFLIDKHNIGIVIREARKKARLKQYELAEMAGFTEKHLCRIENGKYLPKLEHFLMLVSILHLTLDDFGLNVEENKISKDKQQLLNKIITAGEDRIKLYQDMLDYTDKIIEVSKSKNI</sequence>
<name>A0A9D9DNC7_9BACT</name>
<reference evidence="3" key="1">
    <citation type="submission" date="2020-10" db="EMBL/GenBank/DDBJ databases">
        <authorList>
            <person name="Gilroy R."/>
        </authorList>
    </citation>
    <scope>NUCLEOTIDE SEQUENCE</scope>
    <source>
        <strain evidence="3">10192</strain>
    </source>
</reference>
<dbReference type="Pfam" id="PF01381">
    <property type="entry name" value="HTH_3"/>
    <property type="match status" value="1"/>
</dbReference>
<dbReference type="Proteomes" id="UP000823632">
    <property type="component" value="Unassembled WGS sequence"/>
</dbReference>
<feature type="domain" description="HTH cro/C1-type" evidence="2">
    <location>
        <begin position="13"/>
        <end position="67"/>
    </location>
</feature>
<proteinExistence type="predicted"/>
<dbReference type="PANTHER" id="PTHR46558">
    <property type="entry name" value="TRACRIPTIONAL REGULATORY PROTEIN-RELATED-RELATED"/>
    <property type="match status" value="1"/>
</dbReference>
<organism evidence="3 4">
    <name type="scientific">Candidatus Scatousia excrementipullorum</name>
    <dbReference type="NCBI Taxonomy" id="2840936"/>
    <lineage>
        <taxon>Bacteria</taxon>
        <taxon>Candidatus Scatousia</taxon>
    </lineage>
</organism>
<protein>
    <submittedName>
        <fullName evidence="3">Helix-turn-helix transcriptional regulator</fullName>
    </submittedName>
</protein>
<reference evidence="3" key="2">
    <citation type="journal article" date="2021" name="PeerJ">
        <title>Extensive microbial diversity within the chicken gut microbiome revealed by metagenomics and culture.</title>
        <authorList>
            <person name="Gilroy R."/>
            <person name="Ravi A."/>
            <person name="Getino M."/>
            <person name="Pursley I."/>
            <person name="Horton D.L."/>
            <person name="Alikhan N.F."/>
            <person name="Baker D."/>
            <person name="Gharbi K."/>
            <person name="Hall N."/>
            <person name="Watson M."/>
            <person name="Adriaenssens E.M."/>
            <person name="Foster-Nyarko E."/>
            <person name="Jarju S."/>
            <person name="Secka A."/>
            <person name="Antonio M."/>
            <person name="Oren A."/>
            <person name="Chaudhuri R.R."/>
            <person name="La Ragione R."/>
            <person name="Hildebrand F."/>
            <person name="Pallen M.J."/>
        </authorList>
    </citation>
    <scope>NUCLEOTIDE SEQUENCE</scope>
    <source>
        <strain evidence="3">10192</strain>
    </source>
</reference>
<keyword evidence="1" id="KW-0238">DNA-binding</keyword>
<dbReference type="SMART" id="SM00530">
    <property type="entry name" value="HTH_XRE"/>
    <property type="match status" value="1"/>
</dbReference>
<gene>
    <name evidence="3" type="ORF">IAC76_00085</name>
</gene>
<accession>A0A9D9DNC7</accession>
<comment type="caution">
    <text evidence="3">The sequence shown here is derived from an EMBL/GenBank/DDBJ whole genome shotgun (WGS) entry which is preliminary data.</text>
</comment>
<dbReference type="SUPFAM" id="SSF47413">
    <property type="entry name" value="lambda repressor-like DNA-binding domains"/>
    <property type="match status" value="1"/>
</dbReference>
<dbReference type="PROSITE" id="PS50943">
    <property type="entry name" value="HTH_CROC1"/>
    <property type="match status" value="1"/>
</dbReference>
<dbReference type="InterPro" id="IPR010982">
    <property type="entry name" value="Lambda_DNA-bd_dom_sf"/>
</dbReference>
<dbReference type="CDD" id="cd00093">
    <property type="entry name" value="HTH_XRE"/>
    <property type="match status" value="1"/>
</dbReference>